<organism evidence="2 3">
    <name type="scientific">Sneathiella chungangensis</name>
    <dbReference type="NCBI Taxonomy" id="1418234"/>
    <lineage>
        <taxon>Bacteria</taxon>
        <taxon>Pseudomonadati</taxon>
        <taxon>Pseudomonadota</taxon>
        <taxon>Alphaproteobacteria</taxon>
        <taxon>Sneathiellales</taxon>
        <taxon>Sneathiellaceae</taxon>
        <taxon>Sneathiella</taxon>
    </lineage>
</organism>
<name>A0A845MDU5_9PROT</name>
<evidence type="ECO:0000256" key="1">
    <source>
        <dbReference type="SAM" id="Phobius"/>
    </source>
</evidence>
<feature type="transmembrane region" description="Helical" evidence="1">
    <location>
        <begin position="62"/>
        <end position="85"/>
    </location>
</feature>
<feature type="transmembrane region" description="Helical" evidence="1">
    <location>
        <begin position="106"/>
        <end position="124"/>
    </location>
</feature>
<feature type="transmembrane region" description="Helical" evidence="1">
    <location>
        <begin position="136"/>
        <end position="162"/>
    </location>
</feature>
<comment type="caution">
    <text evidence="2">The sequence shown here is derived from an EMBL/GenBank/DDBJ whole genome shotgun (WGS) entry which is preliminary data.</text>
</comment>
<evidence type="ECO:0000313" key="2">
    <source>
        <dbReference type="EMBL" id="MZR21456.1"/>
    </source>
</evidence>
<dbReference type="Proteomes" id="UP000445696">
    <property type="component" value="Unassembled WGS sequence"/>
</dbReference>
<dbReference type="RefSeq" id="WP_161337850.1">
    <property type="nucleotide sequence ID" value="NZ_JBHSDG010000002.1"/>
</dbReference>
<keyword evidence="1" id="KW-1133">Transmembrane helix</keyword>
<feature type="transmembrane region" description="Helical" evidence="1">
    <location>
        <begin position="31"/>
        <end position="50"/>
    </location>
</feature>
<protein>
    <submittedName>
        <fullName evidence="2">Uncharacterized protein</fullName>
    </submittedName>
</protein>
<accession>A0A845MDU5</accession>
<dbReference type="EMBL" id="WTVA01000001">
    <property type="protein sequence ID" value="MZR21456.1"/>
    <property type="molecule type" value="Genomic_DNA"/>
</dbReference>
<keyword evidence="1" id="KW-0812">Transmembrane</keyword>
<reference evidence="2 3" key="1">
    <citation type="journal article" date="2014" name="Int. J. Syst. Evol. Microbiol.">
        <title>Sneathiella chungangensis sp. nov., isolated from a marine sand, and emended description of the genus Sneathiella.</title>
        <authorList>
            <person name="Siamphan C."/>
            <person name="Kim H."/>
            <person name="Lee J.S."/>
            <person name="Kim W."/>
        </authorList>
    </citation>
    <scope>NUCLEOTIDE SEQUENCE [LARGE SCALE GENOMIC DNA]</scope>
    <source>
        <strain evidence="2 3">KCTC 32476</strain>
    </source>
</reference>
<keyword evidence="1" id="KW-0472">Membrane</keyword>
<proteinExistence type="predicted"/>
<evidence type="ECO:0000313" key="3">
    <source>
        <dbReference type="Proteomes" id="UP000445696"/>
    </source>
</evidence>
<gene>
    <name evidence="2" type="ORF">GQF03_03845</name>
</gene>
<dbReference type="AlphaFoldDB" id="A0A845MDU5"/>
<keyword evidence="3" id="KW-1185">Reference proteome</keyword>
<sequence>MPQSFDIKEKFREILAQAIVIVRDSSWRQRLIVAAPVLAALIFAGLTVLLDIFLREEGSEGWILNLLGTTGLFLFFFAPFAYVSVKLYRLIRPRLRERRFMDALRLGLYLPHAFAILIIVISQLEGSENITSLGAALITWAMLSLLLSPFSVLLALLGWSYLPKEVPEPLLQITSRLNSRGQNLLSGPTPEEDRDPLTT</sequence>